<name>A0A9W6PZY7_9ACTN</name>
<reference evidence="1" key="1">
    <citation type="submission" date="2023-02" db="EMBL/GenBank/DDBJ databases">
        <title>Actinomadura rubrobrunea NBRC 14622.</title>
        <authorList>
            <person name="Ichikawa N."/>
            <person name="Sato H."/>
            <person name="Tonouchi N."/>
        </authorList>
    </citation>
    <scope>NUCLEOTIDE SEQUENCE</scope>
    <source>
        <strain evidence="1">NBRC 14622</strain>
    </source>
</reference>
<comment type="caution">
    <text evidence="1">The sequence shown here is derived from an EMBL/GenBank/DDBJ whole genome shotgun (WGS) entry which is preliminary data.</text>
</comment>
<dbReference type="Proteomes" id="UP001165124">
    <property type="component" value="Unassembled WGS sequence"/>
</dbReference>
<sequence length="201" mass="22134">MSVKCRVVKEGVSKPVSSALIAGVFLTLAVNACDGGRNTAQSTVSADLAPVRDRVPYLCDLVPEVEFRRVTGLTMQLSAQWNGPQKDSGLCVAHAKGRQPPLGIQWDFDDGEKVLRENRPSFPDSAHTLPADLGTGFARPDSIKVRPNYVISLFRCGDKQPWLSIDFAPVVRGRDPVQDMFAFMRIAQNRFGELHKCTPRP</sequence>
<protein>
    <submittedName>
        <fullName evidence="1">Uncharacterized protein</fullName>
    </submittedName>
</protein>
<dbReference type="EMBL" id="BSRZ01000010">
    <property type="protein sequence ID" value="GLW65787.1"/>
    <property type="molecule type" value="Genomic_DNA"/>
</dbReference>
<dbReference type="AlphaFoldDB" id="A0A9W6PZY7"/>
<organism evidence="1 2">
    <name type="scientific">Actinomadura rubrobrunea</name>
    <dbReference type="NCBI Taxonomy" id="115335"/>
    <lineage>
        <taxon>Bacteria</taxon>
        <taxon>Bacillati</taxon>
        <taxon>Actinomycetota</taxon>
        <taxon>Actinomycetes</taxon>
        <taxon>Streptosporangiales</taxon>
        <taxon>Thermomonosporaceae</taxon>
        <taxon>Actinomadura</taxon>
    </lineage>
</organism>
<evidence type="ECO:0000313" key="2">
    <source>
        <dbReference type="Proteomes" id="UP001165124"/>
    </source>
</evidence>
<accession>A0A9W6PZY7</accession>
<keyword evidence="2" id="KW-1185">Reference proteome</keyword>
<proteinExistence type="predicted"/>
<evidence type="ECO:0000313" key="1">
    <source>
        <dbReference type="EMBL" id="GLW65787.1"/>
    </source>
</evidence>
<gene>
    <name evidence="1" type="ORF">Arub01_40310</name>
</gene>